<accession>A0A6S7HGU8</accession>
<evidence type="ECO:0000256" key="2">
    <source>
        <dbReference type="ARBA" id="ARBA00023242"/>
    </source>
</evidence>
<dbReference type="CDD" id="cd00024">
    <property type="entry name" value="CD_CSD"/>
    <property type="match status" value="1"/>
</dbReference>
<dbReference type="Proteomes" id="UP001152795">
    <property type="component" value="Unassembled WGS sequence"/>
</dbReference>
<reference evidence="3" key="1">
    <citation type="submission" date="2020-04" db="EMBL/GenBank/DDBJ databases">
        <authorList>
            <person name="Alioto T."/>
            <person name="Alioto T."/>
            <person name="Gomez Garrido J."/>
        </authorList>
    </citation>
    <scope>NUCLEOTIDE SEQUENCE</scope>
    <source>
        <strain evidence="3">A484AB</strain>
    </source>
</reference>
<dbReference type="InterPro" id="IPR036397">
    <property type="entry name" value="RNaseH_sf"/>
</dbReference>
<evidence type="ECO:0000313" key="4">
    <source>
        <dbReference type="Proteomes" id="UP001152795"/>
    </source>
</evidence>
<dbReference type="GO" id="GO:0003676">
    <property type="term" value="F:nucleic acid binding"/>
    <property type="evidence" value="ECO:0007669"/>
    <property type="project" value="InterPro"/>
</dbReference>
<dbReference type="AlphaFoldDB" id="A0A6S7HGU8"/>
<protein>
    <submittedName>
        <fullName evidence="3">Uncharacterized transposon-derived</fullName>
    </submittedName>
</protein>
<dbReference type="InterPro" id="IPR000953">
    <property type="entry name" value="Chromo/chromo_shadow_dom"/>
</dbReference>
<comment type="caution">
    <text evidence="3">The sequence shown here is derived from an EMBL/GenBank/DDBJ whole genome shotgun (WGS) entry which is preliminary data.</text>
</comment>
<dbReference type="PANTHER" id="PTHR46585">
    <property type="entry name" value="INTEGRASE CORE DOMAIN CONTAINING PROTEIN"/>
    <property type="match status" value="1"/>
</dbReference>
<dbReference type="PROSITE" id="PS00598">
    <property type="entry name" value="CHROMO_1"/>
    <property type="match status" value="1"/>
</dbReference>
<dbReference type="SMART" id="SM00298">
    <property type="entry name" value="CHROMO"/>
    <property type="match status" value="1"/>
</dbReference>
<sequence length="359" mass="43056">MVEKYLSQIYYNPESPASFGGVDSIYRVVKDEGKHKVSRNKIRLWLQKQDMYTLHKPVRYRFKRNRVIVGAIDEQWEADLVIMDSISKYNNGFKYILTVIDVLSKYAWAEPIKTKTGENLVKVFEKIFKKGRKPETFHSDKGAEFMNRKFQAFLKKHNIRFFTTQNETKASIVERFNRTLKTKMWKYFTAKNTLKYVDILQKLAKSYNHSRHRSIGMRPVDVNEDNESIVWQKLYGEESDKSVRFKFNIGDQVRISKARRTFKKGYLPNWTEEVFTITKRVLRRPPVYKIADFDYEELKGTFYEEELQRVNKSDNDFYRVEEVLRSRMCNKRKEYFVKWLGYPDKFNSWVPAESVKDIK</sequence>
<name>A0A6S7HGU8_PARCT</name>
<dbReference type="GO" id="GO:0015074">
    <property type="term" value="P:DNA integration"/>
    <property type="evidence" value="ECO:0007669"/>
    <property type="project" value="InterPro"/>
</dbReference>
<dbReference type="InterPro" id="IPR012337">
    <property type="entry name" value="RNaseH-like_sf"/>
</dbReference>
<dbReference type="SUPFAM" id="SSF54160">
    <property type="entry name" value="Chromo domain-like"/>
    <property type="match status" value="1"/>
</dbReference>
<dbReference type="Pfam" id="PF00665">
    <property type="entry name" value="rve"/>
    <property type="match status" value="1"/>
</dbReference>
<dbReference type="Gene3D" id="2.40.50.40">
    <property type="match status" value="1"/>
</dbReference>
<dbReference type="OrthoDB" id="5984733at2759"/>
<dbReference type="InterPro" id="IPR016197">
    <property type="entry name" value="Chromo-like_dom_sf"/>
</dbReference>
<dbReference type="PROSITE" id="PS50994">
    <property type="entry name" value="INTEGRASE"/>
    <property type="match status" value="1"/>
</dbReference>
<proteinExistence type="predicted"/>
<comment type="subcellular location">
    <subcellularLocation>
        <location evidence="1">Nucleus</location>
    </subcellularLocation>
</comment>
<dbReference type="InterPro" id="IPR023780">
    <property type="entry name" value="Chromo_domain"/>
</dbReference>
<evidence type="ECO:0000313" key="3">
    <source>
        <dbReference type="EMBL" id="CAB3994487.1"/>
    </source>
</evidence>
<keyword evidence="2" id="KW-0539">Nucleus</keyword>
<keyword evidence="4" id="KW-1185">Reference proteome</keyword>
<dbReference type="PANTHER" id="PTHR46585:SF1">
    <property type="entry name" value="CHROMO DOMAIN-CONTAINING PROTEIN"/>
    <property type="match status" value="1"/>
</dbReference>
<organism evidence="3 4">
    <name type="scientific">Paramuricea clavata</name>
    <name type="common">Red gorgonian</name>
    <name type="synonym">Violescent sea-whip</name>
    <dbReference type="NCBI Taxonomy" id="317549"/>
    <lineage>
        <taxon>Eukaryota</taxon>
        <taxon>Metazoa</taxon>
        <taxon>Cnidaria</taxon>
        <taxon>Anthozoa</taxon>
        <taxon>Octocorallia</taxon>
        <taxon>Malacalcyonacea</taxon>
        <taxon>Plexauridae</taxon>
        <taxon>Paramuricea</taxon>
    </lineage>
</organism>
<dbReference type="Gene3D" id="3.30.420.10">
    <property type="entry name" value="Ribonuclease H-like superfamily/Ribonuclease H"/>
    <property type="match status" value="1"/>
</dbReference>
<dbReference type="PROSITE" id="PS50013">
    <property type="entry name" value="CHROMO_2"/>
    <property type="match status" value="1"/>
</dbReference>
<dbReference type="Pfam" id="PF00385">
    <property type="entry name" value="Chromo"/>
    <property type="match status" value="1"/>
</dbReference>
<dbReference type="SUPFAM" id="SSF53098">
    <property type="entry name" value="Ribonuclease H-like"/>
    <property type="match status" value="1"/>
</dbReference>
<dbReference type="GO" id="GO:0005634">
    <property type="term" value="C:nucleus"/>
    <property type="evidence" value="ECO:0007669"/>
    <property type="project" value="UniProtKB-SubCell"/>
</dbReference>
<dbReference type="InterPro" id="IPR023779">
    <property type="entry name" value="Chromodomain_CS"/>
</dbReference>
<dbReference type="InterPro" id="IPR001584">
    <property type="entry name" value="Integrase_cat-core"/>
</dbReference>
<dbReference type="EMBL" id="CACRXK020002476">
    <property type="protein sequence ID" value="CAB3994487.1"/>
    <property type="molecule type" value="Genomic_DNA"/>
</dbReference>
<evidence type="ECO:0000256" key="1">
    <source>
        <dbReference type="ARBA" id="ARBA00004123"/>
    </source>
</evidence>
<gene>
    <name evidence="3" type="ORF">PACLA_8A008987</name>
</gene>